<dbReference type="PANTHER" id="PTHR32227">
    <property type="entry name" value="GLUCAN ENDO-1,3-BETA-GLUCOSIDASE BG1-RELATED-RELATED"/>
    <property type="match status" value="1"/>
</dbReference>
<evidence type="ECO:0000256" key="8">
    <source>
        <dbReference type="ARBA" id="ARBA00023157"/>
    </source>
</evidence>
<keyword evidence="6 15" id="KW-0378">Hydrolase</keyword>
<dbReference type="GO" id="GO:0005886">
    <property type="term" value="C:plasma membrane"/>
    <property type="evidence" value="ECO:0007669"/>
    <property type="project" value="UniProtKB-SubCell"/>
</dbReference>
<evidence type="ECO:0000256" key="3">
    <source>
        <dbReference type="ARBA" id="ARBA00022475"/>
    </source>
</evidence>
<evidence type="ECO:0000256" key="12">
    <source>
        <dbReference type="RuleBase" id="RU004335"/>
    </source>
</evidence>
<keyword evidence="3" id="KW-1003">Cell membrane</keyword>
<comment type="similarity">
    <text evidence="2 12">Belongs to the glycosyl hydrolase 17 family.</text>
</comment>
<dbReference type="InterPro" id="IPR012946">
    <property type="entry name" value="X8"/>
</dbReference>
<dbReference type="InterPro" id="IPR044965">
    <property type="entry name" value="Glyco_hydro_17_plant"/>
</dbReference>
<dbReference type="Pfam" id="PF00332">
    <property type="entry name" value="Glyco_hydro_17"/>
    <property type="match status" value="1"/>
</dbReference>
<keyword evidence="7" id="KW-0472">Membrane</keyword>
<dbReference type="InterPro" id="IPR000490">
    <property type="entry name" value="Glyco_hydro_17"/>
</dbReference>
<evidence type="ECO:0000256" key="2">
    <source>
        <dbReference type="ARBA" id="ARBA00008773"/>
    </source>
</evidence>
<evidence type="ECO:0000256" key="10">
    <source>
        <dbReference type="ARBA" id="ARBA00023288"/>
    </source>
</evidence>
<evidence type="ECO:0000256" key="13">
    <source>
        <dbReference type="SAM" id="SignalP"/>
    </source>
</evidence>
<dbReference type="Gene3D" id="1.20.58.1040">
    <property type="match status" value="1"/>
</dbReference>
<dbReference type="GO" id="GO:0098552">
    <property type="term" value="C:side of membrane"/>
    <property type="evidence" value="ECO:0007669"/>
    <property type="project" value="UniProtKB-KW"/>
</dbReference>
<accession>A0A7J0F4W6</accession>
<keyword evidence="5 13" id="KW-0732">Signal</keyword>
<dbReference type="Pfam" id="PF07983">
    <property type="entry name" value="X8"/>
    <property type="match status" value="1"/>
</dbReference>
<keyword evidence="9" id="KW-0325">Glycoprotein</keyword>
<comment type="subcellular location">
    <subcellularLocation>
        <location evidence="1">Cell membrane</location>
        <topology evidence="1">Lipid-anchor</topology>
        <topology evidence="1">GPI-anchor</topology>
    </subcellularLocation>
</comment>
<keyword evidence="10" id="KW-0449">Lipoprotein</keyword>
<gene>
    <name evidence="15" type="ORF">Acr_09g0001840</name>
</gene>
<evidence type="ECO:0000256" key="11">
    <source>
        <dbReference type="ARBA" id="ARBA00023295"/>
    </source>
</evidence>
<sequence>MLKMVWLSLFSLCFLALTGSGHELVEQLTLYDPSPVILQALSHTGVSVAIAVGNEHLNEVSNSVDLAENWVRTHVLSHYPATKITTIVVGNNVLCNRNQNHLMGLVLPCVKNLFHSLTRWGLEREITVSASLSSDCLNPSSVSYRDDLADKFIKPLLEFLQSTNSTYLVNPPPNFSKSPEETLSLVSSHAESMKNIGGFDPNKISFLIPTQKESKPITRKLSFMESIDPYPPRPTPLAPTQSPVGFSVPDFVAKSPLPPLVVPTSPLPFSLSSPPKLPPIGFGWPPCNPSSGSASQNPSILGAWCVAKPNVPAEKLQEVMDYACGEGGADCEAIRPHGNCYSPDTVVAHASYAFNSYWQKNKRVGGTCSFGGTAMLINADPTLHNTSEDKVCVYGF</sequence>
<keyword evidence="4" id="KW-0336">GPI-anchor</keyword>
<dbReference type="EMBL" id="BJWL01000009">
    <property type="protein sequence ID" value="GFY93738.1"/>
    <property type="molecule type" value="Genomic_DNA"/>
</dbReference>
<dbReference type="GO" id="GO:0009506">
    <property type="term" value="C:plasmodesma"/>
    <property type="evidence" value="ECO:0007669"/>
    <property type="project" value="UniProtKB-ARBA"/>
</dbReference>
<keyword evidence="11" id="KW-0326">Glycosidase</keyword>
<dbReference type="AlphaFoldDB" id="A0A7J0F4W6"/>
<keyword evidence="8" id="KW-1015">Disulfide bond</keyword>
<comment type="caution">
    <text evidence="15">The sequence shown here is derived from an EMBL/GenBank/DDBJ whole genome shotgun (WGS) entry which is preliminary data.</text>
</comment>
<dbReference type="InterPro" id="IPR017853">
    <property type="entry name" value="GH"/>
</dbReference>
<evidence type="ECO:0000313" key="15">
    <source>
        <dbReference type="EMBL" id="GFY93738.1"/>
    </source>
</evidence>
<keyword evidence="16" id="KW-1185">Reference proteome</keyword>
<dbReference type="SUPFAM" id="SSF51445">
    <property type="entry name" value="(Trans)glycosidases"/>
    <property type="match status" value="1"/>
</dbReference>
<dbReference type="Gene3D" id="3.20.20.80">
    <property type="entry name" value="Glycosidases"/>
    <property type="match status" value="1"/>
</dbReference>
<evidence type="ECO:0000256" key="5">
    <source>
        <dbReference type="ARBA" id="ARBA00022729"/>
    </source>
</evidence>
<evidence type="ECO:0000256" key="7">
    <source>
        <dbReference type="ARBA" id="ARBA00023136"/>
    </source>
</evidence>
<organism evidence="15 16">
    <name type="scientific">Actinidia rufa</name>
    <dbReference type="NCBI Taxonomy" id="165716"/>
    <lineage>
        <taxon>Eukaryota</taxon>
        <taxon>Viridiplantae</taxon>
        <taxon>Streptophyta</taxon>
        <taxon>Embryophyta</taxon>
        <taxon>Tracheophyta</taxon>
        <taxon>Spermatophyta</taxon>
        <taxon>Magnoliopsida</taxon>
        <taxon>eudicotyledons</taxon>
        <taxon>Gunneridae</taxon>
        <taxon>Pentapetalae</taxon>
        <taxon>asterids</taxon>
        <taxon>Ericales</taxon>
        <taxon>Actinidiaceae</taxon>
        <taxon>Actinidia</taxon>
    </lineage>
</organism>
<dbReference type="GO" id="GO:0005975">
    <property type="term" value="P:carbohydrate metabolic process"/>
    <property type="evidence" value="ECO:0007669"/>
    <property type="project" value="InterPro"/>
</dbReference>
<evidence type="ECO:0000313" key="16">
    <source>
        <dbReference type="Proteomes" id="UP000585474"/>
    </source>
</evidence>
<evidence type="ECO:0000256" key="1">
    <source>
        <dbReference type="ARBA" id="ARBA00004609"/>
    </source>
</evidence>
<dbReference type="Proteomes" id="UP000585474">
    <property type="component" value="Unassembled WGS sequence"/>
</dbReference>
<dbReference type="OrthoDB" id="421038at2759"/>
<name>A0A7J0F4W6_9ERIC</name>
<feature type="domain" description="X8" evidence="14">
    <location>
        <begin position="303"/>
        <end position="394"/>
    </location>
</feature>
<dbReference type="FunFam" id="1.20.58.1040:FF:000001">
    <property type="entry name" value="Glucan endo-1,3-beta-glucosidase 4"/>
    <property type="match status" value="1"/>
</dbReference>
<feature type="signal peptide" evidence="13">
    <location>
        <begin position="1"/>
        <end position="21"/>
    </location>
</feature>
<feature type="chain" id="PRO_5029449237" evidence="13">
    <location>
        <begin position="22"/>
        <end position="396"/>
    </location>
</feature>
<reference evidence="15 16" key="1">
    <citation type="submission" date="2019-07" db="EMBL/GenBank/DDBJ databases">
        <title>De Novo Assembly of kiwifruit Actinidia rufa.</title>
        <authorList>
            <person name="Sugita-Konishi S."/>
            <person name="Sato K."/>
            <person name="Mori E."/>
            <person name="Abe Y."/>
            <person name="Kisaki G."/>
            <person name="Hamano K."/>
            <person name="Suezawa K."/>
            <person name="Otani M."/>
            <person name="Fukuda T."/>
            <person name="Manabe T."/>
            <person name="Gomi K."/>
            <person name="Tabuchi M."/>
            <person name="Akimitsu K."/>
            <person name="Kataoka I."/>
        </authorList>
    </citation>
    <scope>NUCLEOTIDE SEQUENCE [LARGE SCALE GENOMIC DNA]</scope>
    <source>
        <strain evidence="16">cv. Fuchu</strain>
    </source>
</reference>
<evidence type="ECO:0000256" key="9">
    <source>
        <dbReference type="ARBA" id="ARBA00023180"/>
    </source>
</evidence>
<evidence type="ECO:0000259" key="14">
    <source>
        <dbReference type="SMART" id="SM00768"/>
    </source>
</evidence>
<evidence type="ECO:0000256" key="6">
    <source>
        <dbReference type="ARBA" id="ARBA00022801"/>
    </source>
</evidence>
<evidence type="ECO:0000256" key="4">
    <source>
        <dbReference type="ARBA" id="ARBA00022622"/>
    </source>
</evidence>
<proteinExistence type="inferred from homology"/>
<dbReference type="SMART" id="SM00768">
    <property type="entry name" value="X8"/>
    <property type="match status" value="1"/>
</dbReference>
<protein>
    <submittedName>
        <fullName evidence="15">O-Glycosyl hydrolases family 17 protein</fullName>
    </submittedName>
</protein>
<dbReference type="GO" id="GO:0004553">
    <property type="term" value="F:hydrolase activity, hydrolyzing O-glycosyl compounds"/>
    <property type="evidence" value="ECO:0007669"/>
    <property type="project" value="InterPro"/>
</dbReference>